<name>L1JI92_GUITC</name>
<sequence length="541" mass="60911">MNIQAFRELQSKVVSPSTQRNYAYRIHAIIAFFRSHPRYHAALNETLDDLVLPLPYDALVAFFGCLSQKERVRDKIKQSKAKRMKKGTHPNMQINGDHVEVDDEAEDEAGPSQSHASYEDEDDDVEMDDDVEEQAGTTSNDVELVVGPTGIQDVNFVTSAADKPTVAVSTIRGYKGALKYLYQCRHMEFVARDMPEGEAAVCIDEVLERCMESYTKVVTEKKSRGVMRIHEGRTGISMKAERNSRLCCTSPPLHNGRIEANRRDRLGEVHIRLQQFPGRISKVYPLLPCKYLTPTNTEILKGVKEMRVEVRDAIKEEMKVIEETMDEKMNGMKEILDQKFDDLKTVMRDELRTNLGFVAGRRRDVPGPSGGQVASGSMDFTDAFRIVMQQMGGHIREQVQAAVGEAMRQMVLDGAGHGMMAHGVSNVMSHAGSNGRLNESESEGVQKGMMATSSKYVHVVEFGARCHRARTNVSNDENTRKNVYKAYYVMTMVEDICREQGNWFPYTGGKGVRRRCMDGDGTEKETFSKARSVEHVQFVPE</sequence>
<evidence type="ECO:0000256" key="1">
    <source>
        <dbReference type="SAM" id="MobiDB-lite"/>
    </source>
</evidence>
<proteinExistence type="predicted"/>
<evidence type="ECO:0000313" key="2">
    <source>
        <dbReference type="EMBL" id="EKX48221.1"/>
    </source>
</evidence>
<dbReference type="KEGG" id="gtt:GUITHDRAFT_105828"/>
<dbReference type="RefSeq" id="XP_005835201.1">
    <property type="nucleotide sequence ID" value="XM_005835144.1"/>
</dbReference>
<dbReference type="PaxDb" id="55529-EKX48221"/>
<dbReference type="EnsemblProtists" id="EKX48221">
    <property type="protein sequence ID" value="EKX48221"/>
    <property type="gene ID" value="GUITHDRAFT_105828"/>
</dbReference>
<feature type="compositionally biased region" description="Acidic residues" evidence="1">
    <location>
        <begin position="100"/>
        <end position="109"/>
    </location>
</feature>
<dbReference type="HOGENOM" id="CLU_503865_0_0_1"/>
<reference evidence="2 4" key="1">
    <citation type="journal article" date="2012" name="Nature">
        <title>Algal genomes reveal evolutionary mosaicism and the fate of nucleomorphs.</title>
        <authorList>
            <consortium name="DOE Joint Genome Institute"/>
            <person name="Curtis B.A."/>
            <person name="Tanifuji G."/>
            <person name="Burki F."/>
            <person name="Gruber A."/>
            <person name="Irimia M."/>
            <person name="Maruyama S."/>
            <person name="Arias M.C."/>
            <person name="Ball S.G."/>
            <person name="Gile G.H."/>
            <person name="Hirakawa Y."/>
            <person name="Hopkins J.F."/>
            <person name="Kuo A."/>
            <person name="Rensing S.A."/>
            <person name="Schmutz J."/>
            <person name="Symeonidi A."/>
            <person name="Elias M."/>
            <person name="Eveleigh R.J."/>
            <person name="Herman E.K."/>
            <person name="Klute M.J."/>
            <person name="Nakayama T."/>
            <person name="Obornik M."/>
            <person name="Reyes-Prieto A."/>
            <person name="Armbrust E.V."/>
            <person name="Aves S.J."/>
            <person name="Beiko R.G."/>
            <person name="Coutinho P."/>
            <person name="Dacks J.B."/>
            <person name="Durnford D.G."/>
            <person name="Fast N.M."/>
            <person name="Green B.R."/>
            <person name="Grisdale C.J."/>
            <person name="Hempel F."/>
            <person name="Henrissat B."/>
            <person name="Hoppner M.P."/>
            <person name="Ishida K."/>
            <person name="Kim E."/>
            <person name="Koreny L."/>
            <person name="Kroth P.G."/>
            <person name="Liu Y."/>
            <person name="Malik S.B."/>
            <person name="Maier U.G."/>
            <person name="McRose D."/>
            <person name="Mock T."/>
            <person name="Neilson J.A."/>
            <person name="Onodera N.T."/>
            <person name="Poole A.M."/>
            <person name="Pritham E.J."/>
            <person name="Richards T.A."/>
            <person name="Rocap G."/>
            <person name="Roy S.W."/>
            <person name="Sarai C."/>
            <person name="Schaack S."/>
            <person name="Shirato S."/>
            <person name="Slamovits C.H."/>
            <person name="Spencer D.F."/>
            <person name="Suzuki S."/>
            <person name="Worden A.Z."/>
            <person name="Zauner S."/>
            <person name="Barry K."/>
            <person name="Bell C."/>
            <person name="Bharti A.K."/>
            <person name="Crow J.A."/>
            <person name="Grimwood J."/>
            <person name="Kramer R."/>
            <person name="Lindquist E."/>
            <person name="Lucas S."/>
            <person name="Salamov A."/>
            <person name="McFadden G.I."/>
            <person name="Lane C.E."/>
            <person name="Keeling P.J."/>
            <person name="Gray M.W."/>
            <person name="Grigoriev I.V."/>
            <person name="Archibald J.M."/>
        </authorList>
    </citation>
    <scope>NUCLEOTIDE SEQUENCE</scope>
    <source>
        <strain evidence="2 4">CCMP2712</strain>
    </source>
</reference>
<feature type="compositionally biased region" description="Basic residues" evidence="1">
    <location>
        <begin position="78"/>
        <end position="88"/>
    </location>
</feature>
<protein>
    <submittedName>
        <fullName evidence="2 3">Uncharacterized protein</fullName>
    </submittedName>
</protein>
<reference evidence="4" key="2">
    <citation type="submission" date="2012-11" db="EMBL/GenBank/DDBJ databases">
        <authorList>
            <person name="Kuo A."/>
            <person name="Curtis B.A."/>
            <person name="Tanifuji G."/>
            <person name="Burki F."/>
            <person name="Gruber A."/>
            <person name="Irimia M."/>
            <person name="Maruyama S."/>
            <person name="Arias M.C."/>
            <person name="Ball S.G."/>
            <person name="Gile G.H."/>
            <person name="Hirakawa Y."/>
            <person name="Hopkins J.F."/>
            <person name="Rensing S.A."/>
            <person name="Schmutz J."/>
            <person name="Symeonidi A."/>
            <person name="Elias M."/>
            <person name="Eveleigh R.J."/>
            <person name="Herman E.K."/>
            <person name="Klute M.J."/>
            <person name="Nakayama T."/>
            <person name="Obornik M."/>
            <person name="Reyes-Prieto A."/>
            <person name="Armbrust E.V."/>
            <person name="Aves S.J."/>
            <person name="Beiko R.G."/>
            <person name="Coutinho P."/>
            <person name="Dacks J.B."/>
            <person name="Durnford D.G."/>
            <person name="Fast N.M."/>
            <person name="Green B.R."/>
            <person name="Grisdale C."/>
            <person name="Hempe F."/>
            <person name="Henrissat B."/>
            <person name="Hoppner M.P."/>
            <person name="Ishida K.-I."/>
            <person name="Kim E."/>
            <person name="Koreny L."/>
            <person name="Kroth P.G."/>
            <person name="Liu Y."/>
            <person name="Malik S.-B."/>
            <person name="Maier U.G."/>
            <person name="McRose D."/>
            <person name="Mock T."/>
            <person name="Neilson J.A."/>
            <person name="Onodera N.T."/>
            <person name="Poole A.M."/>
            <person name="Pritham E.J."/>
            <person name="Richards T.A."/>
            <person name="Rocap G."/>
            <person name="Roy S.W."/>
            <person name="Sarai C."/>
            <person name="Schaack S."/>
            <person name="Shirato S."/>
            <person name="Slamovits C.H."/>
            <person name="Spencer D.F."/>
            <person name="Suzuki S."/>
            <person name="Worden A.Z."/>
            <person name="Zauner S."/>
            <person name="Barry K."/>
            <person name="Bell C."/>
            <person name="Bharti A.K."/>
            <person name="Crow J.A."/>
            <person name="Grimwood J."/>
            <person name="Kramer R."/>
            <person name="Lindquist E."/>
            <person name="Lucas S."/>
            <person name="Salamov A."/>
            <person name="McFadden G.I."/>
            <person name="Lane C.E."/>
            <person name="Keeling P.J."/>
            <person name="Gray M.W."/>
            <person name="Grigoriev I.V."/>
            <person name="Archibald J.M."/>
        </authorList>
    </citation>
    <scope>NUCLEOTIDE SEQUENCE</scope>
    <source>
        <strain evidence="4">CCMP2712</strain>
    </source>
</reference>
<organism evidence="2">
    <name type="scientific">Guillardia theta (strain CCMP2712)</name>
    <name type="common">Cryptophyte</name>
    <dbReference type="NCBI Taxonomy" id="905079"/>
    <lineage>
        <taxon>Eukaryota</taxon>
        <taxon>Cryptophyceae</taxon>
        <taxon>Pyrenomonadales</taxon>
        <taxon>Geminigeraceae</taxon>
        <taxon>Guillardia</taxon>
    </lineage>
</organism>
<dbReference type="GeneID" id="17304880"/>
<dbReference type="AlphaFoldDB" id="L1JI92"/>
<feature type="region of interest" description="Disordered" evidence="1">
    <location>
        <begin position="76"/>
        <end position="141"/>
    </location>
</feature>
<dbReference type="Proteomes" id="UP000011087">
    <property type="component" value="Unassembled WGS sequence"/>
</dbReference>
<feature type="compositionally biased region" description="Acidic residues" evidence="1">
    <location>
        <begin position="119"/>
        <end position="133"/>
    </location>
</feature>
<dbReference type="EMBL" id="JH992986">
    <property type="protein sequence ID" value="EKX48221.1"/>
    <property type="molecule type" value="Genomic_DNA"/>
</dbReference>
<gene>
    <name evidence="2" type="ORF">GUITHDRAFT_105828</name>
</gene>
<evidence type="ECO:0000313" key="4">
    <source>
        <dbReference type="Proteomes" id="UP000011087"/>
    </source>
</evidence>
<evidence type="ECO:0000313" key="3">
    <source>
        <dbReference type="EnsemblProtists" id="EKX48221"/>
    </source>
</evidence>
<reference evidence="3" key="3">
    <citation type="submission" date="2016-03" db="UniProtKB">
        <authorList>
            <consortium name="EnsemblProtists"/>
        </authorList>
    </citation>
    <scope>IDENTIFICATION</scope>
</reference>
<accession>L1JI92</accession>
<keyword evidence="4" id="KW-1185">Reference proteome</keyword>